<sequence>MQNRVLLLNWLLIASSSLCWGQGGPEGGSSEESAPAPAASVPATPVNASLLHFQYSLSDFGSHVFSQETACTASEELLYLSMTNMTVPVEELQSLAIKTWQAPNSVGAQIQNVTYFNLETGRIVYGDTVYDWSRDITYFNYSILLPNIVDMPAYQQKMMQLNYTVSNLTTGLTAASRSCQTPIPQLQGVSDFINSVLTKNLSDTSTLDGGLRPTELKLPGGCISESNTNYEGTVLQEIRTGKTSQGDCCAACQANPDCNVWVWCASFSGCKYGEGDNQVFPKYGCDLKHQDNYTDMSQLPLSFNRGPPTPFTSGRYVKSR</sequence>
<organism evidence="4">
    <name type="scientific">Trebouxia lynnae</name>
    <dbReference type="NCBI Taxonomy" id="1825957"/>
    <lineage>
        <taxon>Eukaryota</taxon>
        <taxon>Viridiplantae</taxon>
        <taxon>Chlorophyta</taxon>
        <taxon>core chlorophytes</taxon>
        <taxon>Trebouxiophyceae</taxon>
        <taxon>Trebouxiales</taxon>
        <taxon>Trebouxiaceae</taxon>
        <taxon>Trebouxia</taxon>
    </lineage>
</organism>
<accession>A0A7L9QEH8</accession>
<dbReference type="AlphaFoldDB" id="A0A7L9QEH8"/>
<dbReference type="InterPro" id="IPR003609">
    <property type="entry name" value="Pan_app"/>
</dbReference>
<dbReference type="Gene3D" id="3.50.4.10">
    <property type="entry name" value="Hepatocyte Growth Factor"/>
    <property type="match status" value="1"/>
</dbReference>
<feature type="domain" description="Apple" evidence="3">
    <location>
        <begin position="228"/>
        <end position="270"/>
    </location>
</feature>
<feature type="chain" id="PRO_5029902718" evidence="2">
    <location>
        <begin position="22"/>
        <end position="320"/>
    </location>
</feature>
<evidence type="ECO:0000259" key="3">
    <source>
        <dbReference type="Pfam" id="PF14295"/>
    </source>
</evidence>
<dbReference type="Pfam" id="PF14295">
    <property type="entry name" value="PAN_4"/>
    <property type="match status" value="1"/>
</dbReference>
<feature type="region of interest" description="Disordered" evidence="1">
    <location>
        <begin position="298"/>
        <end position="320"/>
    </location>
</feature>
<name>A0A7L9QEH8_9CHLO</name>
<keyword evidence="2" id="KW-0732">Signal</keyword>
<proteinExistence type="evidence at transcript level"/>
<evidence type="ECO:0000313" key="4">
    <source>
        <dbReference type="EMBL" id="QOL01259.1"/>
    </source>
</evidence>
<protein>
    <submittedName>
        <fullName evidence="4">Putative extracellular protein TR9_064</fullName>
    </submittedName>
</protein>
<evidence type="ECO:0000256" key="2">
    <source>
        <dbReference type="SAM" id="SignalP"/>
    </source>
</evidence>
<feature type="signal peptide" evidence="2">
    <location>
        <begin position="1"/>
        <end position="21"/>
    </location>
</feature>
<reference evidence="4" key="1">
    <citation type="journal article" date="2020" name="Microb. Ecol.">
        <title>The Under-explored Extracellular Proteome of Aero-Terrestrial Microalgae Provides Clues on Different Mechanisms of Desiccation Tolerance in Non-Model Organisms.</title>
        <authorList>
            <person name="Gonzalez-Hourcade M."/>
            <person name="Del Campo E.M."/>
            <person name="Casano L.M."/>
        </authorList>
    </citation>
    <scope>NUCLEOTIDE SEQUENCE</scope>
    <source>
        <strain evidence="4">TR9</strain>
    </source>
</reference>
<dbReference type="EMBL" id="MT439012">
    <property type="protein sequence ID" value="QOL01259.1"/>
    <property type="molecule type" value="mRNA"/>
</dbReference>
<evidence type="ECO:0000256" key="1">
    <source>
        <dbReference type="SAM" id="MobiDB-lite"/>
    </source>
</evidence>